<dbReference type="Proteomes" id="UP000732193">
    <property type="component" value="Unassembled WGS sequence"/>
</dbReference>
<feature type="domain" description="SMP-30/Gluconolactonase/LRE-like region" evidence="4">
    <location>
        <begin position="11"/>
        <end position="251"/>
    </location>
</feature>
<feature type="binding site" evidence="3">
    <location>
        <position position="96"/>
    </location>
    <ligand>
        <name>substrate</name>
    </ligand>
</feature>
<dbReference type="AlphaFoldDB" id="A0AAE3B558"/>
<reference evidence="5 6" key="1">
    <citation type="submission" date="2021-01" db="EMBL/GenBank/DDBJ databases">
        <title>Diatom-associated Roseobacters Show Island Model of Population Structure.</title>
        <authorList>
            <person name="Qu L."/>
            <person name="Feng X."/>
            <person name="Chen Y."/>
            <person name="Li L."/>
            <person name="Wang X."/>
            <person name="Hu Z."/>
            <person name="Wang H."/>
            <person name="Luo H."/>
        </authorList>
    </citation>
    <scope>NUCLEOTIDE SEQUENCE [LARGE SCALE GENOMIC DNA]</scope>
    <source>
        <strain evidence="5 6">TR60-84</strain>
    </source>
</reference>
<evidence type="ECO:0000256" key="2">
    <source>
        <dbReference type="PIRSR" id="PIRSR605511-1"/>
    </source>
</evidence>
<dbReference type="PANTHER" id="PTHR10907:SF47">
    <property type="entry name" value="REGUCALCIN"/>
    <property type="match status" value="1"/>
</dbReference>
<dbReference type="GO" id="GO:0005509">
    <property type="term" value="F:calcium ion binding"/>
    <property type="evidence" value="ECO:0007669"/>
    <property type="project" value="TreeGrafter"/>
</dbReference>
<evidence type="ECO:0000256" key="3">
    <source>
        <dbReference type="PIRSR" id="PIRSR605511-2"/>
    </source>
</evidence>
<dbReference type="GO" id="GO:0004341">
    <property type="term" value="F:gluconolactonase activity"/>
    <property type="evidence" value="ECO:0007669"/>
    <property type="project" value="TreeGrafter"/>
</dbReference>
<dbReference type="PANTHER" id="PTHR10907">
    <property type="entry name" value="REGUCALCIN"/>
    <property type="match status" value="1"/>
</dbReference>
<evidence type="ECO:0000259" key="4">
    <source>
        <dbReference type="Pfam" id="PF08450"/>
    </source>
</evidence>
<keyword evidence="3" id="KW-0862">Zinc</keyword>
<name>A0AAE3B558_9RHOB</name>
<sequence length="280" mass="30783">MSVFDPHACTLGEGPLWHPERNTLFWFDILGKRLFSRQGDTVTSWDFDAHFSAAGWVDKDTLVLASETALWRFDIPSGDKTQICTLEADNPVTRSNDGRADPWGGFWIGTMGKEAQKQAGAIYRYYRGELRKLVGDITITNAICFAPDRSCAYYTDTVTQKIMRQPLNADDGWPVDAPEVFIDLSAKGLNPDGAVTDADGTLWVAIWGSSCVIAFGHDGTEQRRLEVPARQPTCPAFGGDDLRDLYVTSANEGLPEDAVNGATYLFADIAQGLPEPKVIL</sequence>
<dbReference type="InterPro" id="IPR013658">
    <property type="entry name" value="SGL"/>
</dbReference>
<feature type="binding site" evidence="3">
    <location>
        <position position="114"/>
    </location>
    <ligand>
        <name>substrate</name>
    </ligand>
</feature>
<dbReference type="InterPro" id="IPR005511">
    <property type="entry name" value="SMP-30"/>
</dbReference>
<gene>
    <name evidence="5" type="ORF">JQV55_05325</name>
</gene>
<dbReference type="InterPro" id="IPR011042">
    <property type="entry name" value="6-blade_b-propeller_TolB-like"/>
</dbReference>
<accession>A0AAE3B558</accession>
<dbReference type="RefSeq" id="WP_203241469.1">
    <property type="nucleotide sequence ID" value="NZ_JAFBRH010000001.1"/>
</dbReference>
<evidence type="ECO:0000256" key="1">
    <source>
        <dbReference type="ARBA" id="ARBA00008853"/>
    </source>
</evidence>
<comment type="caution">
    <text evidence="5">The sequence shown here is derived from an EMBL/GenBank/DDBJ whole genome shotgun (WGS) entry which is preliminary data.</text>
</comment>
<feature type="active site" description="Proton donor/acceptor" evidence="2">
    <location>
        <position position="192"/>
    </location>
</feature>
<keyword evidence="6" id="KW-1185">Reference proteome</keyword>
<comment type="cofactor">
    <cofactor evidence="3">
        <name>Zn(2+)</name>
        <dbReference type="ChEBI" id="CHEBI:29105"/>
    </cofactor>
    <text evidence="3">Binds 1 divalent metal cation per subunit.</text>
</comment>
<dbReference type="SUPFAM" id="SSF63829">
    <property type="entry name" value="Calcium-dependent phosphotriesterase"/>
    <property type="match status" value="1"/>
</dbReference>
<protein>
    <submittedName>
        <fullName evidence="5">SMP-30/gluconolactonase/LRE family protein</fullName>
    </submittedName>
</protein>
<dbReference type="PRINTS" id="PR01790">
    <property type="entry name" value="SMP30FAMILY"/>
</dbReference>
<dbReference type="Pfam" id="PF08450">
    <property type="entry name" value="SGL"/>
    <property type="match status" value="1"/>
</dbReference>
<feature type="binding site" evidence="3">
    <location>
        <position position="192"/>
    </location>
    <ligand>
        <name>a divalent metal cation</name>
        <dbReference type="ChEBI" id="CHEBI:60240"/>
    </ligand>
</feature>
<keyword evidence="3" id="KW-0479">Metal-binding</keyword>
<feature type="binding site" evidence="3">
    <location>
        <position position="13"/>
    </location>
    <ligand>
        <name>a divalent metal cation</name>
        <dbReference type="ChEBI" id="CHEBI:60240"/>
    </ligand>
</feature>
<organism evidence="5 6">
    <name type="scientific">Sulfitobacter geojensis</name>
    <dbReference type="NCBI Taxonomy" id="1342299"/>
    <lineage>
        <taxon>Bacteria</taxon>
        <taxon>Pseudomonadati</taxon>
        <taxon>Pseudomonadota</taxon>
        <taxon>Alphaproteobacteria</taxon>
        <taxon>Rhodobacterales</taxon>
        <taxon>Roseobacteraceae</taxon>
        <taxon>Sulfitobacter</taxon>
    </lineage>
</organism>
<dbReference type="GO" id="GO:0019853">
    <property type="term" value="P:L-ascorbic acid biosynthetic process"/>
    <property type="evidence" value="ECO:0007669"/>
    <property type="project" value="TreeGrafter"/>
</dbReference>
<dbReference type="Gene3D" id="2.120.10.30">
    <property type="entry name" value="TolB, C-terminal domain"/>
    <property type="match status" value="1"/>
</dbReference>
<evidence type="ECO:0000313" key="6">
    <source>
        <dbReference type="Proteomes" id="UP000732193"/>
    </source>
</evidence>
<feature type="binding site" evidence="3">
    <location>
        <position position="94"/>
    </location>
    <ligand>
        <name>substrate</name>
    </ligand>
</feature>
<proteinExistence type="inferred from homology"/>
<feature type="binding site" evidence="3">
    <location>
        <position position="141"/>
    </location>
    <ligand>
        <name>a divalent metal cation</name>
        <dbReference type="ChEBI" id="CHEBI:60240"/>
    </ligand>
</feature>
<dbReference type="EMBL" id="JAFBRM010000001">
    <property type="protein sequence ID" value="MBM1712977.1"/>
    <property type="molecule type" value="Genomic_DNA"/>
</dbReference>
<comment type="similarity">
    <text evidence="1">Belongs to the SMP-30/CGR1 family.</text>
</comment>
<evidence type="ECO:0000313" key="5">
    <source>
        <dbReference type="EMBL" id="MBM1712977.1"/>
    </source>
</evidence>